<proteinExistence type="predicted"/>
<dbReference type="Proteomes" id="UP000275663">
    <property type="component" value="Chromosome"/>
</dbReference>
<keyword evidence="1" id="KW-0812">Transmembrane</keyword>
<reference evidence="2 3" key="1">
    <citation type="journal article" date="2011" name="Int. J. Syst. Evol. Microbiol.">
        <title>Description of Undibacterium oligocarboniphilum sp. nov., isolated from purified water, and Undibacterium pigrum strain CCUG 49012 as the type strain of Undibacterium parvum sp. nov., and emended descriptions of the genus Undibacterium and the species Undibacterium pigrum.</title>
        <authorList>
            <person name="Eder W."/>
            <person name="Wanner G."/>
            <person name="Ludwig W."/>
            <person name="Busse H.J."/>
            <person name="Ziemke-Kageler F."/>
            <person name="Lang E."/>
        </authorList>
    </citation>
    <scope>NUCLEOTIDE SEQUENCE [LARGE SCALE GENOMIC DNA]</scope>
    <source>
        <strain evidence="2 3">DSM 23061</strain>
    </source>
</reference>
<keyword evidence="1" id="KW-1133">Transmembrane helix</keyword>
<evidence type="ECO:0000313" key="2">
    <source>
        <dbReference type="EMBL" id="AZP13714.1"/>
    </source>
</evidence>
<keyword evidence="1" id="KW-0472">Membrane</keyword>
<sequence length="170" mass="18912">MMSSKSTSMALAMTLHPSRVLLWLVLLMFVLANAACGFTLYHLNLLWWWKTLLLILALGLSTLALLKFIRGRRSVYLEISDSGGIIVRQLNAQSEPGSSVTASSDVQSSYSEYVLILHLRLTSAAIMVIPVLRDSLSADDFRKLSIVLRWMAAHANDEQSRILEDATGNF</sequence>
<keyword evidence="3" id="KW-1185">Reference proteome</keyword>
<evidence type="ECO:0000256" key="1">
    <source>
        <dbReference type="SAM" id="Phobius"/>
    </source>
</evidence>
<evidence type="ECO:0000313" key="3">
    <source>
        <dbReference type="Proteomes" id="UP000275663"/>
    </source>
</evidence>
<dbReference type="EMBL" id="CP034464">
    <property type="protein sequence ID" value="AZP13714.1"/>
    <property type="molecule type" value="Genomic_DNA"/>
</dbReference>
<dbReference type="Pfam" id="PF07254">
    <property type="entry name" value="Cpta_toxin"/>
    <property type="match status" value="1"/>
</dbReference>
<gene>
    <name evidence="2" type="ORF">EJN92_18015</name>
</gene>
<accession>A0A3Q9BTR2</accession>
<protein>
    <submittedName>
        <fullName evidence="2">Uncharacterized protein</fullName>
    </submittedName>
</protein>
<feature type="transmembrane region" description="Helical" evidence="1">
    <location>
        <begin position="47"/>
        <end position="66"/>
    </location>
</feature>
<dbReference type="InterPro" id="IPR009883">
    <property type="entry name" value="YgfX"/>
</dbReference>
<name>A0A3Q9BTR2_9BURK</name>
<organism evidence="2 3">
    <name type="scientific">Undibacterium parvum</name>
    <dbReference type="NCBI Taxonomy" id="401471"/>
    <lineage>
        <taxon>Bacteria</taxon>
        <taxon>Pseudomonadati</taxon>
        <taxon>Pseudomonadota</taxon>
        <taxon>Betaproteobacteria</taxon>
        <taxon>Burkholderiales</taxon>
        <taxon>Oxalobacteraceae</taxon>
        <taxon>Undibacterium</taxon>
    </lineage>
</organism>
<dbReference type="OrthoDB" id="8724219at2"/>
<dbReference type="AlphaFoldDB" id="A0A3Q9BTR2"/>
<dbReference type="KEGG" id="upv:EJN92_18015"/>